<organism evidence="2 3">
    <name type="scientific">Sporosarcina siberiensis</name>
    <dbReference type="NCBI Taxonomy" id="1365606"/>
    <lineage>
        <taxon>Bacteria</taxon>
        <taxon>Bacillati</taxon>
        <taxon>Bacillota</taxon>
        <taxon>Bacilli</taxon>
        <taxon>Bacillales</taxon>
        <taxon>Caryophanaceae</taxon>
        <taxon>Sporosarcina</taxon>
    </lineage>
</organism>
<evidence type="ECO:0000313" key="3">
    <source>
        <dbReference type="Proteomes" id="UP001597218"/>
    </source>
</evidence>
<proteinExistence type="predicted"/>
<dbReference type="Pfam" id="PF11193">
    <property type="entry name" value="DUF2812"/>
    <property type="match status" value="1"/>
</dbReference>
<dbReference type="InterPro" id="IPR021359">
    <property type="entry name" value="DUF2812"/>
</dbReference>
<accession>A0ABW4SKH6</accession>
<keyword evidence="1" id="KW-0472">Membrane</keyword>
<sequence>MGKTKYMMSGGLAFTEAADMKKLRRKSLEGWHLKRFRCAGYEFEKGESEDLIYSIDYRLLEPDEKDEYFEMFTVGGWTPVCSEYNMHIFKADKGTVPIYSDAESARDKINRLAIPVKKFTVLIVGLTILFGILMKFTSGSIQNVSLFFFNCALILAVPSVMTYLATVYHRLKK</sequence>
<dbReference type="EMBL" id="JBHUGI010000035">
    <property type="protein sequence ID" value="MFD1929586.1"/>
    <property type="molecule type" value="Genomic_DNA"/>
</dbReference>
<gene>
    <name evidence="2" type="ORF">ACFSFY_16205</name>
</gene>
<protein>
    <submittedName>
        <fullName evidence="2">DUF2812 domain-containing protein</fullName>
    </submittedName>
</protein>
<feature type="transmembrane region" description="Helical" evidence="1">
    <location>
        <begin position="116"/>
        <end position="134"/>
    </location>
</feature>
<evidence type="ECO:0000313" key="2">
    <source>
        <dbReference type="EMBL" id="MFD1929586.1"/>
    </source>
</evidence>
<dbReference type="RefSeq" id="WP_381539856.1">
    <property type="nucleotide sequence ID" value="NZ_JBHUGI010000035.1"/>
</dbReference>
<evidence type="ECO:0000256" key="1">
    <source>
        <dbReference type="SAM" id="Phobius"/>
    </source>
</evidence>
<feature type="transmembrane region" description="Helical" evidence="1">
    <location>
        <begin position="146"/>
        <end position="168"/>
    </location>
</feature>
<dbReference type="Proteomes" id="UP001597218">
    <property type="component" value="Unassembled WGS sequence"/>
</dbReference>
<keyword evidence="1" id="KW-0812">Transmembrane</keyword>
<reference evidence="3" key="1">
    <citation type="journal article" date="2019" name="Int. J. Syst. Evol. Microbiol.">
        <title>The Global Catalogue of Microorganisms (GCM) 10K type strain sequencing project: providing services to taxonomists for standard genome sequencing and annotation.</title>
        <authorList>
            <consortium name="The Broad Institute Genomics Platform"/>
            <consortium name="The Broad Institute Genome Sequencing Center for Infectious Disease"/>
            <person name="Wu L."/>
            <person name="Ma J."/>
        </authorList>
    </citation>
    <scope>NUCLEOTIDE SEQUENCE [LARGE SCALE GENOMIC DNA]</scope>
    <source>
        <strain evidence="3">CGMCC 4.7177</strain>
    </source>
</reference>
<keyword evidence="3" id="KW-1185">Reference proteome</keyword>
<keyword evidence="1" id="KW-1133">Transmembrane helix</keyword>
<comment type="caution">
    <text evidence="2">The sequence shown here is derived from an EMBL/GenBank/DDBJ whole genome shotgun (WGS) entry which is preliminary data.</text>
</comment>
<name>A0ABW4SKH6_9BACL</name>